<proteinExistence type="inferred from homology"/>
<keyword evidence="7 8" id="KW-0472">Membrane</keyword>
<sequence length="256" mass="27453">MNALLFDPSFYAVAIPAVLLVGLSKGGFGGAMGFIGVPLMALVISPVQAAAILLPILVLMDIVSLWTWRGIFDRQILVQMLPGSMVGIGAGWLLAAVVTPDMVRFIVGAVAIVFVGRWLYLLYRHGADHTSRQNPVAAAFWGTAAGFTSFIAHVGGPPFQVYTLPLRLDPKVVTGTGTIFFAVTNAVKLVPYFALGQFDATNLTASAVLMPFAPLATLAGAWLVRRMRPEVFYPFTYATVAVVAFKLLWDGAAQMF</sequence>
<keyword evidence="10" id="KW-1185">Reference proteome</keyword>
<feature type="transmembrane region" description="Helical" evidence="8">
    <location>
        <begin position="12"/>
        <end position="35"/>
    </location>
</feature>
<dbReference type="RefSeq" id="WP_149759476.1">
    <property type="nucleotide sequence ID" value="NZ_BSPE01000008.1"/>
</dbReference>
<dbReference type="InterPro" id="IPR002781">
    <property type="entry name" value="TM_pro_TauE-like"/>
</dbReference>
<organism evidence="9 10">
    <name type="scientific">Neomesorhizobium albiziae</name>
    <dbReference type="NCBI Taxonomy" id="335020"/>
    <lineage>
        <taxon>Bacteria</taxon>
        <taxon>Pseudomonadati</taxon>
        <taxon>Pseudomonadota</taxon>
        <taxon>Alphaproteobacteria</taxon>
        <taxon>Hyphomicrobiales</taxon>
        <taxon>Phyllobacteriaceae</taxon>
        <taxon>Neomesorhizobium</taxon>
    </lineage>
</organism>
<feature type="transmembrane region" description="Helical" evidence="8">
    <location>
        <begin position="47"/>
        <end position="68"/>
    </location>
</feature>
<feature type="transmembrane region" description="Helical" evidence="8">
    <location>
        <begin position="105"/>
        <end position="123"/>
    </location>
</feature>
<feature type="transmembrane region" description="Helical" evidence="8">
    <location>
        <begin position="207"/>
        <end position="225"/>
    </location>
</feature>
<dbReference type="PANTHER" id="PTHR30269">
    <property type="entry name" value="TRANSMEMBRANE PROTEIN YFCA"/>
    <property type="match status" value="1"/>
</dbReference>
<feature type="transmembrane region" description="Helical" evidence="8">
    <location>
        <begin position="175"/>
        <end position="195"/>
    </location>
</feature>
<comment type="similarity">
    <text evidence="2 8">Belongs to the 4-toluene sulfonate uptake permease (TSUP) (TC 2.A.102) family.</text>
</comment>
<protein>
    <recommendedName>
        <fullName evidence="8">Probable membrane transporter protein</fullName>
    </recommendedName>
</protein>
<evidence type="ECO:0000256" key="6">
    <source>
        <dbReference type="ARBA" id="ARBA00022989"/>
    </source>
</evidence>
<feature type="transmembrane region" description="Helical" evidence="8">
    <location>
        <begin position="231"/>
        <end position="249"/>
    </location>
</feature>
<dbReference type="InterPro" id="IPR052017">
    <property type="entry name" value="TSUP"/>
</dbReference>
<keyword evidence="3" id="KW-0813">Transport</keyword>
<dbReference type="PANTHER" id="PTHR30269:SF37">
    <property type="entry name" value="MEMBRANE TRANSPORTER PROTEIN"/>
    <property type="match status" value="1"/>
</dbReference>
<gene>
    <name evidence="9" type="ORF">SAMN04488498_103178</name>
</gene>
<evidence type="ECO:0000256" key="1">
    <source>
        <dbReference type="ARBA" id="ARBA00004651"/>
    </source>
</evidence>
<keyword evidence="5 8" id="KW-0812">Transmembrane</keyword>
<keyword evidence="6 8" id="KW-1133">Transmembrane helix</keyword>
<dbReference type="Proteomes" id="UP000323300">
    <property type="component" value="Unassembled WGS sequence"/>
</dbReference>
<evidence type="ECO:0000313" key="9">
    <source>
        <dbReference type="EMBL" id="SFK18026.1"/>
    </source>
</evidence>
<keyword evidence="4 8" id="KW-1003">Cell membrane</keyword>
<name>A0A1I3XG49_9HYPH</name>
<evidence type="ECO:0000256" key="5">
    <source>
        <dbReference type="ARBA" id="ARBA00022692"/>
    </source>
</evidence>
<comment type="subcellular location">
    <subcellularLocation>
        <location evidence="1 8">Cell membrane</location>
        <topology evidence="1 8">Multi-pass membrane protein</topology>
    </subcellularLocation>
</comment>
<dbReference type="GO" id="GO:0005886">
    <property type="term" value="C:plasma membrane"/>
    <property type="evidence" value="ECO:0007669"/>
    <property type="project" value="UniProtKB-SubCell"/>
</dbReference>
<dbReference type="OrthoDB" id="7028171at2"/>
<evidence type="ECO:0000313" key="10">
    <source>
        <dbReference type="Proteomes" id="UP000323300"/>
    </source>
</evidence>
<evidence type="ECO:0000256" key="2">
    <source>
        <dbReference type="ARBA" id="ARBA00009142"/>
    </source>
</evidence>
<dbReference type="AlphaFoldDB" id="A0A1I3XG49"/>
<accession>A0A1I3XG49</accession>
<feature type="transmembrane region" description="Helical" evidence="8">
    <location>
        <begin position="80"/>
        <end position="99"/>
    </location>
</feature>
<evidence type="ECO:0000256" key="7">
    <source>
        <dbReference type="ARBA" id="ARBA00023136"/>
    </source>
</evidence>
<dbReference type="EMBL" id="FOSL01000003">
    <property type="protein sequence ID" value="SFK18026.1"/>
    <property type="molecule type" value="Genomic_DNA"/>
</dbReference>
<evidence type="ECO:0000256" key="4">
    <source>
        <dbReference type="ARBA" id="ARBA00022475"/>
    </source>
</evidence>
<dbReference type="Pfam" id="PF01925">
    <property type="entry name" value="TauE"/>
    <property type="match status" value="1"/>
</dbReference>
<feature type="transmembrane region" description="Helical" evidence="8">
    <location>
        <begin position="135"/>
        <end position="155"/>
    </location>
</feature>
<evidence type="ECO:0000256" key="8">
    <source>
        <dbReference type="RuleBase" id="RU363041"/>
    </source>
</evidence>
<evidence type="ECO:0000256" key="3">
    <source>
        <dbReference type="ARBA" id="ARBA00022448"/>
    </source>
</evidence>
<reference evidence="9 10" key="1">
    <citation type="submission" date="2016-10" db="EMBL/GenBank/DDBJ databases">
        <authorList>
            <person name="Varghese N."/>
            <person name="Submissions S."/>
        </authorList>
    </citation>
    <scope>NUCLEOTIDE SEQUENCE [LARGE SCALE GENOMIC DNA]</scope>
    <source>
        <strain evidence="9 10">DSM 21822</strain>
    </source>
</reference>